<reference evidence="15" key="1">
    <citation type="submission" date="2021-07" db="EMBL/GenBank/DDBJ databases">
        <title>Complete genome sequencing of a Clostridium isolate.</title>
        <authorList>
            <person name="Ueki A."/>
            <person name="Tonouchi A."/>
        </authorList>
    </citation>
    <scope>NUCLEOTIDE SEQUENCE [LARGE SCALE GENOMIC DNA]</scope>
    <source>
        <strain evidence="15">C5S11</strain>
    </source>
</reference>
<dbReference type="EMBL" id="AP024849">
    <property type="protein sequence ID" value="BCZ44216.1"/>
    <property type="molecule type" value="Genomic_DNA"/>
</dbReference>
<dbReference type="SUPFAM" id="SSF103481">
    <property type="entry name" value="Multidrug resistance efflux transporter EmrE"/>
    <property type="match status" value="1"/>
</dbReference>
<dbReference type="InterPro" id="IPR000620">
    <property type="entry name" value="EamA_dom"/>
</dbReference>
<keyword evidence="5" id="KW-0997">Cell inner membrane</keyword>
<evidence type="ECO:0000256" key="5">
    <source>
        <dbReference type="ARBA" id="ARBA00022519"/>
    </source>
</evidence>
<dbReference type="PANTHER" id="PTHR30561">
    <property type="entry name" value="SMR FAMILY PROTON-DEPENDENT DRUG EFFLUX TRANSPORTER SUGE"/>
    <property type="match status" value="1"/>
</dbReference>
<keyword evidence="8" id="KW-0448">Lipopolysaccharide biosynthesis</keyword>
<comment type="subcellular location">
    <subcellularLocation>
        <location evidence="1">Cell membrane</location>
        <topology evidence="1">Multi-pass membrane protein</topology>
    </subcellularLocation>
</comment>
<evidence type="ECO:0000256" key="4">
    <source>
        <dbReference type="ARBA" id="ARBA00022516"/>
    </source>
</evidence>
<keyword evidence="4" id="KW-0444">Lipid biosynthesis</keyword>
<dbReference type="Proteomes" id="UP000824633">
    <property type="component" value="Chromosome"/>
</dbReference>
<evidence type="ECO:0000256" key="6">
    <source>
        <dbReference type="ARBA" id="ARBA00022556"/>
    </source>
</evidence>
<dbReference type="PANTHER" id="PTHR30561:SF9">
    <property type="entry name" value="4-AMINO-4-DEOXY-L-ARABINOSE-PHOSPHOUNDECAPRENOL FLIPPASE SUBUNIT ARNF-RELATED"/>
    <property type="match status" value="1"/>
</dbReference>
<dbReference type="InterPro" id="IPR000390">
    <property type="entry name" value="Small_drug/metabolite_transptr"/>
</dbReference>
<dbReference type="RefSeq" id="WP_224035917.1">
    <property type="nucleotide sequence ID" value="NZ_AP024849.1"/>
</dbReference>
<evidence type="ECO:0000256" key="7">
    <source>
        <dbReference type="ARBA" id="ARBA00022692"/>
    </source>
</evidence>
<evidence type="ECO:0000256" key="2">
    <source>
        <dbReference type="ARBA" id="ARBA00007362"/>
    </source>
</evidence>
<evidence type="ECO:0000256" key="8">
    <source>
        <dbReference type="ARBA" id="ARBA00022985"/>
    </source>
</evidence>
<keyword evidence="10" id="KW-0443">Lipid metabolism</keyword>
<dbReference type="Gene3D" id="1.10.3730.20">
    <property type="match status" value="1"/>
</dbReference>
<feature type="transmembrane region" description="Helical" evidence="12">
    <location>
        <begin position="96"/>
        <end position="114"/>
    </location>
</feature>
<evidence type="ECO:0000259" key="13">
    <source>
        <dbReference type="Pfam" id="PF00892"/>
    </source>
</evidence>
<name>A0ABM7T5I5_9CLOT</name>
<keyword evidence="6" id="KW-0441">Lipid A biosynthesis</keyword>
<gene>
    <name evidence="14" type="ORF">psyc5s11_02830</name>
</gene>
<accession>A0ABM7T5I5</accession>
<keyword evidence="7 12" id="KW-0812">Transmembrane</keyword>
<evidence type="ECO:0000256" key="3">
    <source>
        <dbReference type="ARBA" id="ARBA00022475"/>
    </source>
</evidence>
<keyword evidence="3" id="KW-1003">Cell membrane</keyword>
<proteinExistence type="inferred from homology"/>
<feature type="transmembrane region" description="Helical" evidence="12">
    <location>
        <begin position="40"/>
        <end position="64"/>
    </location>
</feature>
<feature type="transmembrane region" description="Helical" evidence="12">
    <location>
        <begin position="71"/>
        <end position="90"/>
    </location>
</feature>
<comment type="similarity">
    <text evidence="2">Belongs to the EamA transporter family.</text>
</comment>
<evidence type="ECO:0000256" key="11">
    <source>
        <dbReference type="ARBA" id="ARBA00023136"/>
    </source>
</evidence>
<evidence type="ECO:0000313" key="14">
    <source>
        <dbReference type="EMBL" id="BCZ44216.1"/>
    </source>
</evidence>
<evidence type="ECO:0000256" key="10">
    <source>
        <dbReference type="ARBA" id="ARBA00023098"/>
    </source>
</evidence>
<dbReference type="Pfam" id="PF00892">
    <property type="entry name" value="EamA"/>
    <property type="match status" value="1"/>
</dbReference>
<organism evidence="14 15">
    <name type="scientific">Clostridium gelidum</name>
    <dbReference type="NCBI Taxonomy" id="704125"/>
    <lineage>
        <taxon>Bacteria</taxon>
        <taxon>Bacillati</taxon>
        <taxon>Bacillota</taxon>
        <taxon>Clostridia</taxon>
        <taxon>Eubacteriales</taxon>
        <taxon>Clostridiaceae</taxon>
        <taxon>Clostridium</taxon>
    </lineage>
</organism>
<evidence type="ECO:0000256" key="1">
    <source>
        <dbReference type="ARBA" id="ARBA00004651"/>
    </source>
</evidence>
<keyword evidence="15" id="KW-1185">Reference proteome</keyword>
<evidence type="ECO:0000256" key="12">
    <source>
        <dbReference type="SAM" id="Phobius"/>
    </source>
</evidence>
<evidence type="ECO:0000256" key="9">
    <source>
        <dbReference type="ARBA" id="ARBA00022989"/>
    </source>
</evidence>
<sequence>MNYLLLFINIIMLVSGQVLWKIGVSKMHFELSPKGIIGAILNPYILGGGILYVFATVIWLYLLSRTELSKIYPLQSLCYIFGAIAGVILFKECFTLNKAFGLIFILAGAGLIVLK</sequence>
<protein>
    <submittedName>
        <fullName evidence="14">Membrane protein</fullName>
    </submittedName>
</protein>
<keyword evidence="9 12" id="KW-1133">Transmembrane helix</keyword>
<evidence type="ECO:0000313" key="15">
    <source>
        <dbReference type="Proteomes" id="UP000824633"/>
    </source>
</evidence>
<keyword evidence="11 12" id="KW-0472">Membrane</keyword>
<dbReference type="InterPro" id="IPR037185">
    <property type="entry name" value="EmrE-like"/>
</dbReference>
<feature type="domain" description="EamA" evidence="13">
    <location>
        <begin position="10"/>
        <end position="113"/>
    </location>
</feature>